<reference evidence="2 3" key="1">
    <citation type="submission" date="2018-10" db="EMBL/GenBank/DDBJ databases">
        <title>Genomic Encyclopedia of Archaeal and Bacterial Type Strains, Phase II (KMG-II): from individual species to whole genera.</title>
        <authorList>
            <person name="Goeker M."/>
        </authorList>
    </citation>
    <scope>NUCLEOTIDE SEQUENCE [LARGE SCALE GENOMIC DNA]</scope>
    <source>
        <strain evidence="2 3">DSM 235</strain>
    </source>
</reference>
<feature type="region of interest" description="Disordered" evidence="1">
    <location>
        <begin position="166"/>
        <end position="189"/>
    </location>
</feature>
<feature type="compositionally biased region" description="Basic and acidic residues" evidence="1">
    <location>
        <begin position="1"/>
        <end position="16"/>
    </location>
</feature>
<protein>
    <submittedName>
        <fullName evidence="2">Uncharacterized protein</fullName>
    </submittedName>
</protein>
<dbReference type="AlphaFoldDB" id="A0A495VBX3"/>
<feature type="region of interest" description="Disordered" evidence="1">
    <location>
        <begin position="279"/>
        <end position="314"/>
    </location>
</feature>
<evidence type="ECO:0000256" key="1">
    <source>
        <dbReference type="SAM" id="MobiDB-lite"/>
    </source>
</evidence>
<organism evidence="2 3">
    <name type="scientific">Thiocapsa rosea</name>
    <dbReference type="NCBI Taxonomy" id="69360"/>
    <lineage>
        <taxon>Bacteria</taxon>
        <taxon>Pseudomonadati</taxon>
        <taxon>Pseudomonadota</taxon>
        <taxon>Gammaproteobacteria</taxon>
        <taxon>Chromatiales</taxon>
        <taxon>Chromatiaceae</taxon>
        <taxon>Thiocapsa</taxon>
    </lineage>
</organism>
<dbReference type="EMBL" id="RBXL01000001">
    <property type="protein sequence ID" value="RKT46764.1"/>
    <property type="molecule type" value="Genomic_DNA"/>
</dbReference>
<accession>A0A495VBX3</accession>
<keyword evidence="3" id="KW-1185">Reference proteome</keyword>
<dbReference type="Proteomes" id="UP000274556">
    <property type="component" value="Unassembled WGS sequence"/>
</dbReference>
<name>A0A495VBX3_9GAMM</name>
<feature type="region of interest" description="Disordered" evidence="1">
    <location>
        <begin position="1"/>
        <end position="26"/>
    </location>
</feature>
<evidence type="ECO:0000313" key="2">
    <source>
        <dbReference type="EMBL" id="RKT46764.1"/>
    </source>
</evidence>
<comment type="caution">
    <text evidence="2">The sequence shown here is derived from an EMBL/GenBank/DDBJ whole genome shotgun (WGS) entry which is preliminary data.</text>
</comment>
<evidence type="ECO:0000313" key="3">
    <source>
        <dbReference type="Proteomes" id="UP000274556"/>
    </source>
</evidence>
<proteinExistence type="predicted"/>
<sequence>MLVACDTRRGPSDRRAVPGLHNTSAGSRHRAIGLSVQVPLRPPRPVDADVSRALQVSSSLLSNAIVYRAPVSFSESRVSSARIGAKTHRRGVAHPRRGGATQARRARGLRCGEKPTCARYTLGLSEPAALDRALHPIRSSERRRRVRWRRGIGLDHRFGHIGSVQLDARGCPGTPDSSGSRGRATSVARARHRGGLKSAPWVPTQVGVPWVPTEVGVPGRAAGVSRLVGEPERANRGWRASLFRPATQNLAKARDTRSAVSRMPRGALRHIPFYGRSDEHGRREFVKREPDSTPRGALSGRGPTRYCLRKSHVS</sequence>
<feature type="compositionally biased region" description="Basic and acidic residues" evidence="1">
    <location>
        <begin position="279"/>
        <end position="292"/>
    </location>
</feature>
<feature type="compositionally biased region" description="Basic residues" evidence="1">
    <location>
        <begin position="85"/>
        <end position="97"/>
    </location>
</feature>
<gene>
    <name evidence="2" type="ORF">BDD21_4297</name>
</gene>
<feature type="region of interest" description="Disordered" evidence="1">
    <location>
        <begin position="82"/>
        <end position="107"/>
    </location>
</feature>